<organism evidence="1 2">
    <name type="scientific">Nibrella saemangeumensis</name>
    <dbReference type="NCBI Taxonomy" id="1084526"/>
    <lineage>
        <taxon>Bacteria</taxon>
        <taxon>Pseudomonadati</taxon>
        <taxon>Bacteroidota</taxon>
        <taxon>Cytophagia</taxon>
        <taxon>Cytophagales</taxon>
        <taxon>Spirosomataceae</taxon>
        <taxon>Nibrella</taxon>
    </lineage>
</organism>
<accession>A0ABP8MQF8</accession>
<name>A0ABP8MQF8_9BACT</name>
<keyword evidence="2" id="KW-1185">Reference proteome</keyword>
<protein>
    <submittedName>
        <fullName evidence="1">Uncharacterized protein</fullName>
    </submittedName>
</protein>
<sequence>MEAAQAQRYLERSRQSYLSARSLHHTRSATQTHLQQPSALLGIQAGANLTPSTAYLPVLLVAICQVFLRQPVFLRPGSCGSLAFLRLLFEHQIAINAP</sequence>
<dbReference type="EMBL" id="BAABHD010000024">
    <property type="protein sequence ID" value="GAA4454474.1"/>
    <property type="molecule type" value="Genomic_DNA"/>
</dbReference>
<proteinExistence type="predicted"/>
<dbReference type="Proteomes" id="UP001501175">
    <property type="component" value="Unassembled WGS sequence"/>
</dbReference>
<evidence type="ECO:0000313" key="2">
    <source>
        <dbReference type="Proteomes" id="UP001501175"/>
    </source>
</evidence>
<comment type="caution">
    <text evidence="1">The sequence shown here is derived from an EMBL/GenBank/DDBJ whole genome shotgun (WGS) entry which is preliminary data.</text>
</comment>
<gene>
    <name evidence="1" type="ORF">GCM10023189_21000</name>
</gene>
<evidence type="ECO:0000313" key="1">
    <source>
        <dbReference type="EMBL" id="GAA4454474.1"/>
    </source>
</evidence>
<reference evidence="2" key="1">
    <citation type="journal article" date="2019" name="Int. J. Syst. Evol. Microbiol.">
        <title>The Global Catalogue of Microorganisms (GCM) 10K type strain sequencing project: providing services to taxonomists for standard genome sequencing and annotation.</title>
        <authorList>
            <consortium name="The Broad Institute Genomics Platform"/>
            <consortium name="The Broad Institute Genome Sequencing Center for Infectious Disease"/>
            <person name="Wu L."/>
            <person name="Ma J."/>
        </authorList>
    </citation>
    <scope>NUCLEOTIDE SEQUENCE [LARGE SCALE GENOMIC DNA]</scope>
    <source>
        <strain evidence="2">JCM 17927</strain>
    </source>
</reference>